<evidence type="ECO:0000313" key="1">
    <source>
        <dbReference type="EMBL" id="HBJ07473.1"/>
    </source>
</evidence>
<gene>
    <name evidence="1" type="ORF">DDY73_00565</name>
</gene>
<reference evidence="1 2" key="1">
    <citation type="journal article" date="2018" name="Nat. Biotechnol.">
        <title>A standardized bacterial taxonomy based on genome phylogeny substantially revises the tree of life.</title>
        <authorList>
            <person name="Parks D.H."/>
            <person name="Chuvochina M."/>
            <person name="Waite D.W."/>
            <person name="Rinke C."/>
            <person name="Skarshewski A."/>
            <person name="Chaumeil P.A."/>
            <person name="Hugenholtz P."/>
        </authorList>
    </citation>
    <scope>NUCLEOTIDE SEQUENCE [LARGE SCALE GENOMIC DNA]</scope>
    <source>
        <strain evidence="1">UBA11482</strain>
    </source>
</reference>
<accession>A0A354LYY4</accession>
<dbReference type="Proteomes" id="UP000262954">
    <property type="component" value="Unassembled WGS sequence"/>
</dbReference>
<sequence>MKKIIYILSLIAIGSIYSCSEKKQKYNNEPSNFFFKVPGTDIGITTSKVPGAQFYVVFAKDSVLPSDTVDYIKYETNQSTELEFVFDPRNKKAIYILASDDITEINILNDSLEILREAEFDSLFF</sequence>
<name>A0A354LYY4_9BACT</name>
<comment type="caution">
    <text evidence="1">The sequence shown here is derived from an EMBL/GenBank/DDBJ whole genome shotgun (WGS) entry which is preliminary data.</text>
</comment>
<evidence type="ECO:0000313" key="2">
    <source>
        <dbReference type="Proteomes" id="UP000262954"/>
    </source>
</evidence>
<dbReference type="AlphaFoldDB" id="A0A354LYY4"/>
<protein>
    <submittedName>
        <fullName evidence="1">Uncharacterized protein</fullName>
    </submittedName>
</protein>
<dbReference type="EMBL" id="DNWC01000009">
    <property type="protein sequence ID" value="HBJ07473.1"/>
    <property type="molecule type" value="Genomic_DNA"/>
</dbReference>
<proteinExistence type="predicted"/>
<dbReference type="PROSITE" id="PS51257">
    <property type="entry name" value="PROKAR_LIPOPROTEIN"/>
    <property type="match status" value="1"/>
</dbReference>
<organism evidence="1 2">
    <name type="scientific">Coprobacter fastidiosus</name>
    <dbReference type="NCBI Taxonomy" id="1099853"/>
    <lineage>
        <taxon>Bacteria</taxon>
        <taxon>Pseudomonadati</taxon>
        <taxon>Bacteroidota</taxon>
        <taxon>Bacteroidia</taxon>
        <taxon>Bacteroidales</taxon>
        <taxon>Barnesiellaceae</taxon>
        <taxon>Coprobacter</taxon>
    </lineage>
</organism>